<keyword evidence="2" id="KW-0547">Nucleotide-binding</keyword>
<evidence type="ECO:0000256" key="2">
    <source>
        <dbReference type="ARBA" id="ARBA00022741"/>
    </source>
</evidence>
<dbReference type="InterPro" id="IPR001206">
    <property type="entry name" value="Diacylglycerol_kinase_cat_dom"/>
</dbReference>
<comment type="caution">
    <text evidence="6">The sequence shown here is derived from an EMBL/GenBank/DDBJ whole genome shotgun (WGS) entry which is preliminary data.</text>
</comment>
<dbReference type="GO" id="GO:0016301">
    <property type="term" value="F:kinase activity"/>
    <property type="evidence" value="ECO:0007669"/>
    <property type="project" value="UniProtKB-KW"/>
</dbReference>
<dbReference type="InterPro" id="IPR050187">
    <property type="entry name" value="Lipid_Phosphate_FormReg"/>
</dbReference>
<keyword evidence="3 6" id="KW-0418">Kinase</keyword>
<dbReference type="SMART" id="SM00046">
    <property type="entry name" value="DAGKc"/>
    <property type="match status" value="1"/>
</dbReference>
<organism evidence="6 7">
    <name type="scientific">Variovorax paradoxus</name>
    <dbReference type="NCBI Taxonomy" id="34073"/>
    <lineage>
        <taxon>Bacteria</taxon>
        <taxon>Pseudomonadati</taxon>
        <taxon>Pseudomonadota</taxon>
        <taxon>Betaproteobacteria</taxon>
        <taxon>Burkholderiales</taxon>
        <taxon>Comamonadaceae</taxon>
        <taxon>Variovorax</taxon>
    </lineage>
</organism>
<keyword evidence="1" id="KW-0808">Transferase</keyword>
<evidence type="ECO:0000256" key="3">
    <source>
        <dbReference type="ARBA" id="ARBA00022777"/>
    </source>
</evidence>
<dbReference type="InterPro" id="IPR016064">
    <property type="entry name" value="NAD/diacylglycerol_kinase_sf"/>
</dbReference>
<protein>
    <submittedName>
        <fullName evidence="6">Diacylglycerol kinase</fullName>
    </submittedName>
</protein>
<dbReference type="Pfam" id="PF00781">
    <property type="entry name" value="DAGK_cat"/>
    <property type="match status" value="1"/>
</dbReference>
<accession>A0A2W5PQG6</accession>
<dbReference type="PANTHER" id="PTHR12358">
    <property type="entry name" value="SPHINGOSINE KINASE"/>
    <property type="match status" value="1"/>
</dbReference>
<keyword evidence="4" id="KW-0067">ATP-binding</keyword>
<evidence type="ECO:0000313" key="6">
    <source>
        <dbReference type="EMBL" id="PZQ68181.1"/>
    </source>
</evidence>
<dbReference type="Proteomes" id="UP000249135">
    <property type="component" value="Unassembled WGS sequence"/>
</dbReference>
<evidence type="ECO:0000256" key="1">
    <source>
        <dbReference type="ARBA" id="ARBA00022679"/>
    </source>
</evidence>
<evidence type="ECO:0000259" key="5">
    <source>
        <dbReference type="PROSITE" id="PS50146"/>
    </source>
</evidence>
<dbReference type="EMBL" id="QFPP01000327">
    <property type="protein sequence ID" value="PZQ68181.1"/>
    <property type="molecule type" value="Genomic_DNA"/>
</dbReference>
<proteinExistence type="predicted"/>
<name>A0A2W5PQG6_VARPD</name>
<sequence length="319" mass="33948">MTPPRLAPDAPLFVVFNPGSGRGDAQRTRAAIEAGCRNAGRPLTLLTLDGAHPLPATVERAVHGALEAGGIAVAAGGDGTINAVAQQAVARGCAFGVLPQGTFNYFSRAHGLPAPVDEALALLLAGQPRAVQVGEVNGRVFLVNASLGLYARLLEERETFKARYGRSRSVAMGAALLTMLKGFRLWDLQVVDDGQPRGLRTPTLFVGNNPLQFEQVGVPEAESVEGGELGAIALRPLGRLAMLGLLAQAAMGRLGEAEEVESFSFRRLEVAPARGPAQRRVRVATDGEVQWMQMPLRFEVSPRPLWLVKPATVERERAA</sequence>
<reference evidence="6 7" key="1">
    <citation type="submission" date="2017-08" db="EMBL/GenBank/DDBJ databases">
        <title>Infants hospitalized years apart are colonized by the same room-sourced microbial strains.</title>
        <authorList>
            <person name="Brooks B."/>
            <person name="Olm M.R."/>
            <person name="Firek B.A."/>
            <person name="Baker R."/>
            <person name="Thomas B.C."/>
            <person name="Morowitz M.J."/>
            <person name="Banfield J.F."/>
        </authorList>
    </citation>
    <scope>NUCLEOTIDE SEQUENCE [LARGE SCALE GENOMIC DNA]</scope>
    <source>
        <strain evidence="6">S2_005_003_R2_41</strain>
    </source>
</reference>
<feature type="domain" description="DAGKc" evidence="5">
    <location>
        <begin position="7"/>
        <end position="140"/>
    </location>
</feature>
<evidence type="ECO:0000313" key="7">
    <source>
        <dbReference type="Proteomes" id="UP000249135"/>
    </source>
</evidence>
<dbReference type="Gene3D" id="2.60.200.40">
    <property type="match status" value="1"/>
</dbReference>
<dbReference type="SUPFAM" id="SSF111331">
    <property type="entry name" value="NAD kinase/diacylglycerol kinase-like"/>
    <property type="match status" value="1"/>
</dbReference>
<dbReference type="InterPro" id="IPR045540">
    <property type="entry name" value="YegS/DAGK_C"/>
</dbReference>
<dbReference type="InterPro" id="IPR017438">
    <property type="entry name" value="ATP-NAD_kinase_N"/>
</dbReference>
<gene>
    <name evidence="6" type="ORF">DI563_20655</name>
</gene>
<evidence type="ECO:0000256" key="4">
    <source>
        <dbReference type="ARBA" id="ARBA00022840"/>
    </source>
</evidence>
<dbReference type="Pfam" id="PF19279">
    <property type="entry name" value="YegS_C"/>
    <property type="match status" value="1"/>
</dbReference>
<dbReference type="PANTHER" id="PTHR12358:SF54">
    <property type="entry name" value="SPHINGOSINE KINASE RELATED PROTEIN"/>
    <property type="match status" value="1"/>
</dbReference>
<dbReference type="PROSITE" id="PS50146">
    <property type="entry name" value="DAGK"/>
    <property type="match status" value="1"/>
</dbReference>
<dbReference type="Gene3D" id="3.40.50.10330">
    <property type="entry name" value="Probable inorganic polyphosphate/atp-NAD kinase, domain 1"/>
    <property type="match status" value="1"/>
</dbReference>
<dbReference type="AlphaFoldDB" id="A0A2W5PQG6"/>
<dbReference type="GO" id="GO:0005524">
    <property type="term" value="F:ATP binding"/>
    <property type="evidence" value="ECO:0007669"/>
    <property type="project" value="UniProtKB-KW"/>
</dbReference>